<reference evidence="3 4" key="1">
    <citation type="submission" date="2021-06" db="EMBL/GenBank/DDBJ databases">
        <title>50 bacteria genomes isolated from Dapeng, Shenzhen, China.</title>
        <authorList>
            <person name="Zheng W."/>
            <person name="Yu S."/>
            <person name="Huang Y."/>
        </authorList>
    </citation>
    <scope>NUCLEOTIDE SEQUENCE [LARGE SCALE GENOMIC DNA]</scope>
    <source>
        <strain evidence="3 4">DP1N14-2</strain>
    </source>
</reference>
<evidence type="ECO:0000313" key="4">
    <source>
        <dbReference type="Proteomes" id="UP000766629"/>
    </source>
</evidence>
<keyword evidence="1" id="KW-0812">Transmembrane</keyword>
<dbReference type="SUPFAM" id="SSF55073">
    <property type="entry name" value="Nucleotide cyclase"/>
    <property type="match status" value="1"/>
</dbReference>
<keyword evidence="1" id="KW-1133">Transmembrane helix</keyword>
<dbReference type="CDD" id="cd07302">
    <property type="entry name" value="CHD"/>
    <property type="match status" value="1"/>
</dbReference>
<keyword evidence="1" id="KW-0472">Membrane</keyword>
<gene>
    <name evidence="3" type="ORF">KUV26_14920</name>
</gene>
<proteinExistence type="predicted"/>
<dbReference type="PROSITE" id="PS50125">
    <property type="entry name" value="GUANYLATE_CYCLASE_2"/>
    <property type="match status" value="1"/>
</dbReference>
<evidence type="ECO:0000259" key="2">
    <source>
        <dbReference type="PROSITE" id="PS50125"/>
    </source>
</evidence>
<accession>A0ABS7NHN4</accession>
<organism evidence="3 4">
    <name type="scientific">Leisingera daeponensis</name>
    <dbReference type="NCBI Taxonomy" id="405746"/>
    <lineage>
        <taxon>Bacteria</taxon>
        <taxon>Pseudomonadati</taxon>
        <taxon>Pseudomonadota</taxon>
        <taxon>Alphaproteobacteria</taxon>
        <taxon>Rhodobacterales</taxon>
        <taxon>Roseobacteraceae</taxon>
        <taxon>Leisingera</taxon>
    </lineage>
</organism>
<dbReference type="EMBL" id="JAHVJA010000007">
    <property type="protein sequence ID" value="MBY6140733.1"/>
    <property type="molecule type" value="Genomic_DNA"/>
</dbReference>
<dbReference type="Gene3D" id="1.25.40.10">
    <property type="entry name" value="Tetratricopeptide repeat domain"/>
    <property type="match status" value="1"/>
</dbReference>
<dbReference type="Proteomes" id="UP000766629">
    <property type="component" value="Unassembled WGS sequence"/>
</dbReference>
<protein>
    <submittedName>
        <fullName evidence="3">Adenylate/guanylate cyclase domain-containing protein</fullName>
    </submittedName>
</protein>
<feature type="transmembrane region" description="Helical" evidence="1">
    <location>
        <begin position="196"/>
        <end position="216"/>
    </location>
</feature>
<feature type="domain" description="Guanylate cyclase" evidence="2">
    <location>
        <begin position="11"/>
        <end position="119"/>
    </location>
</feature>
<dbReference type="SMART" id="SM00044">
    <property type="entry name" value="CYCc"/>
    <property type="match status" value="1"/>
</dbReference>
<name>A0ABS7NHN4_9RHOB</name>
<dbReference type="InterPro" id="IPR050697">
    <property type="entry name" value="Adenylyl/Guanylyl_Cyclase_3/4"/>
</dbReference>
<evidence type="ECO:0000313" key="3">
    <source>
        <dbReference type="EMBL" id="MBY6140733.1"/>
    </source>
</evidence>
<evidence type="ECO:0000256" key="1">
    <source>
        <dbReference type="SAM" id="Phobius"/>
    </source>
</evidence>
<dbReference type="PANTHER" id="PTHR43081">
    <property type="entry name" value="ADENYLATE CYCLASE, TERMINAL-DIFFERENTIATION SPECIFIC-RELATED"/>
    <property type="match status" value="1"/>
</dbReference>
<keyword evidence="4" id="KW-1185">Reference proteome</keyword>
<dbReference type="Pfam" id="PF00211">
    <property type="entry name" value="Guanylate_cyc"/>
    <property type="match status" value="1"/>
</dbReference>
<dbReference type="InterPro" id="IPR001054">
    <property type="entry name" value="A/G_cyclase"/>
</dbReference>
<dbReference type="Gene3D" id="3.30.70.1230">
    <property type="entry name" value="Nucleotide cyclase"/>
    <property type="match status" value="1"/>
</dbReference>
<dbReference type="InterPro" id="IPR011990">
    <property type="entry name" value="TPR-like_helical_dom_sf"/>
</dbReference>
<dbReference type="PANTHER" id="PTHR43081:SF19">
    <property type="entry name" value="PH-SENSITIVE ADENYLATE CYCLASE RV1264"/>
    <property type="match status" value="1"/>
</dbReference>
<dbReference type="SUPFAM" id="SSF48452">
    <property type="entry name" value="TPR-like"/>
    <property type="match status" value="1"/>
</dbReference>
<comment type="caution">
    <text evidence="3">The sequence shown here is derived from an EMBL/GenBank/DDBJ whole genome shotgun (WGS) entry which is preliminary data.</text>
</comment>
<sequence>MSDKPQRRLAAIFMLDVFGFSRMMAGDEAGTLNQVLAQQQTLIAPAIRSHGGRIIKLMGDGVLALFPSVIAAVEAAAQIQADAARTRHLQLRIGINLGEVMIAQGDVFGDEVNIAARLESLARPGGVALSAAAYDQVRNRIPYDFEDFGLHEVKNIPDPVQVYFLGGELTSLPSLRRSTLPPKPPEPARRNGMRPAMLLLAGCLGAATAVAGIWGWQQAARHSGVAAPVPGQPAAASFEGSPVIAVLPFTAGTLQPDMARMLAQDVIRSLAAAGDVRIIAPSSARAAAGLLPGEAAALLGAEFVVTGHLPGSLREGVKLEILQADAGSGEQVRAEPLSILPPQQQAAAVTLAPQLADSIIRYFGKPLPELARPDVPDEAVLRLLTARSLRLQGNRDRADLALGQAIQMAPDWPEAQAQAALWHLDMLTGPAAGLPQRAAEAAQIAAGLPPQAGVLQVQALAAQFAGRSDEALQLAEQLAETYPNDAEGQLLRAWLLHLAGQGGGAQNVLDQVRRLDPLPQPMALTLQAALNLAAGHEGEAAAVAAEALASEPEAQLAGLLHCASLAALGNFDEAAAACARLKGAPLTVDQAAAAFPYSAPAPQRALRTGLSLAGLSGRP</sequence>
<dbReference type="InterPro" id="IPR029787">
    <property type="entry name" value="Nucleotide_cyclase"/>
</dbReference>